<keyword evidence="1" id="KW-0732">Signal</keyword>
<keyword evidence="3" id="KW-1185">Reference proteome</keyword>
<dbReference type="InterPro" id="IPR036188">
    <property type="entry name" value="FAD/NAD-bd_sf"/>
</dbReference>
<evidence type="ECO:0000313" key="2">
    <source>
        <dbReference type="EMBL" id="EMD94984.1"/>
    </source>
</evidence>
<dbReference type="PANTHER" id="PTHR43563">
    <property type="entry name" value="AMINE OXIDASE"/>
    <property type="match status" value="1"/>
</dbReference>
<dbReference type="STRING" id="701091.M2U8R8"/>
<dbReference type="PANTHER" id="PTHR43563:SF1">
    <property type="entry name" value="AMINE OXIDASE [FLAVIN-CONTAINING] B"/>
    <property type="match status" value="1"/>
</dbReference>
<reference evidence="3" key="2">
    <citation type="journal article" date="2013" name="PLoS Genet.">
        <title>Comparative genome structure, secondary metabolite, and effector coding capacity across Cochliobolus pathogens.</title>
        <authorList>
            <person name="Condon B.J."/>
            <person name="Leng Y."/>
            <person name="Wu D."/>
            <person name="Bushley K.E."/>
            <person name="Ohm R.A."/>
            <person name="Otillar R."/>
            <person name="Martin J."/>
            <person name="Schackwitz W."/>
            <person name="Grimwood J."/>
            <person name="MohdZainudin N."/>
            <person name="Xue C."/>
            <person name="Wang R."/>
            <person name="Manning V.A."/>
            <person name="Dhillon B."/>
            <person name="Tu Z.J."/>
            <person name="Steffenson B.J."/>
            <person name="Salamov A."/>
            <person name="Sun H."/>
            <person name="Lowry S."/>
            <person name="LaButti K."/>
            <person name="Han J."/>
            <person name="Copeland A."/>
            <person name="Lindquist E."/>
            <person name="Barry K."/>
            <person name="Schmutz J."/>
            <person name="Baker S.E."/>
            <person name="Ciuffetti L.M."/>
            <person name="Grigoriev I.V."/>
            <person name="Zhong S."/>
            <person name="Turgeon B.G."/>
        </authorList>
    </citation>
    <scope>NUCLEOTIDE SEQUENCE [LARGE SCALE GENOMIC DNA]</scope>
    <source>
        <strain evidence="3">C5 / ATCC 48332 / race O</strain>
    </source>
</reference>
<protein>
    <recommendedName>
        <fullName evidence="4">Amine oxidase domain-containing protein</fullName>
    </recommendedName>
</protein>
<organism evidence="2 3">
    <name type="scientific">Cochliobolus heterostrophus (strain C5 / ATCC 48332 / race O)</name>
    <name type="common">Southern corn leaf blight fungus</name>
    <name type="synonym">Bipolaris maydis</name>
    <dbReference type="NCBI Taxonomy" id="701091"/>
    <lineage>
        <taxon>Eukaryota</taxon>
        <taxon>Fungi</taxon>
        <taxon>Dikarya</taxon>
        <taxon>Ascomycota</taxon>
        <taxon>Pezizomycotina</taxon>
        <taxon>Dothideomycetes</taxon>
        <taxon>Pleosporomycetidae</taxon>
        <taxon>Pleosporales</taxon>
        <taxon>Pleosporineae</taxon>
        <taxon>Pleosporaceae</taxon>
        <taxon>Bipolaris</taxon>
    </lineage>
</organism>
<dbReference type="OMA" id="AFHAHNS"/>
<dbReference type="Gene3D" id="1.10.405.20">
    <property type="match status" value="1"/>
</dbReference>
<dbReference type="Gene3D" id="3.50.50.60">
    <property type="entry name" value="FAD/NAD(P)-binding domain"/>
    <property type="match status" value="1"/>
</dbReference>
<reference evidence="2 3" key="1">
    <citation type="journal article" date="2012" name="PLoS Pathog.">
        <title>Diverse lifestyles and strategies of plant pathogenesis encoded in the genomes of eighteen Dothideomycetes fungi.</title>
        <authorList>
            <person name="Ohm R.A."/>
            <person name="Feau N."/>
            <person name="Henrissat B."/>
            <person name="Schoch C.L."/>
            <person name="Horwitz B.A."/>
            <person name="Barry K.W."/>
            <person name="Condon B.J."/>
            <person name="Copeland A.C."/>
            <person name="Dhillon B."/>
            <person name="Glaser F."/>
            <person name="Hesse C.N."/>
            <person name="Kosti I."/>
            <person name="LaButti K."/>
            <person name="Lindquist E.A."/>
            <person name="Lucas S."/>
            <person name="Salamov A.A."/>
            <person name="Bradshaw R.E."/>
            <person name="Ciuffetti L."/>
            <person name="Hamelin R.C."/>
            <person name="Kema G.H.J."/>
            <person name="Lawrence C."/>
            <person name="Scott J.A."/>
            <person name="Spatafora J.W."/>
            <person name="Turgeon B.G."/>
            <person name="de Wit P.J.G.M."/>
            <person name="Zhong S."/>
            <person name="Goodwin S.B."/>
            <person name="Grigoriev I.V."/>
        </authorList>
    </citation>
    <scope>NUCLEOTIDE SEQUENCE [LARGE SCALE GENOMIC DNA]</scope>
    <source>
        <strain evidence="3">C5 / ATCC 48332 / race O</strain>
    </source>
</reference>
<dbReference type="HOGENOM" id="CLU_028280_0_0_1"/>
<accession>M2U8R8</accession>
<dbReference type="eggNOG" id="ENOG502R1TU">
    <property type="taxonomic scope" value="Eukaryota"/>
</dbReference>
<dbReference type="EMBL" id="KB445571">
    <property type="protein sequence ID" value="EMD94984.1"/>
    <property type="molecule type" value="Genomic_DNA"/>
</dbReference>
<dbReference type="Gene3D" id="3.30.70.1990">
    <property type="match status" value="1"/>
</dbReference>
<dbReference type="GO" id="GO:0016491">
    <property type="term" value="F:oxidoreductase activity"/>
    <property type="evidence" value="ECO:0007669"/>
    <property type="project" value="UniProtKB-ARBA"/>
</dbReference>
<name>M2U8R8_COCH5</name>
<dbReference type="AlphaFoldDB" id="M2U8R8"/>
<dbReference type="InterPro" id="IPR050703">
    <property type="entry name" value="Flavin_MAO"/>
</dbReference>
<evidence type="ECO:0000256" key="1">
    <source>
        <dbReference type="SAM" id="SignalP"/>
    </source>
</evidence>
<dbReference type="SUPFAM" id="SSF51905">
    <property type="entry name" value="FAD/NAD(P)-binding domain"/>
    <property type="match status" value="1"/>
</dbReference>
<gene>
    <name evidence="2" type="ORF">COCHEDRAFT_1092634</name>
</gene>
<evidence type="ECO:0008006" key="4">
    <source>
        <dbReference type="Google" id="ProtNLM"/>
    </source>
</evidence>
<proteinExistence type="predicted"/>
<evidence type="ECO:0000313" key="3">
    <source>
        <dbReference type="Proteomes" id="UP000016936"/>
    </source>
</evidence>
<dbReference type="Proteomes" id="UP000016936">
    <property type="component" value="Unassembled WGS sequence"/>
</dbReference>
<sequence length="481" mass="52145">MQSSAAFCVALVAFFGLSPTSALPANVDPRNVISRDVAIIGGGSSGIHAAIQLKDAGKSIMVIESKARIGGHTDTWTDPKTGIAVDYGVSIWHNISSVLEYFNRFNVPLAPSSITVGQTLNIDFTTGAVIPVPASSQPTQEALAAAFQKYAAFLMKYPQLASGMFLPNPVPKELSQPFGQLVQQLGIEAIVPILARLNPGNGDLATIPVVEFARVAGLDLIKQTTANSFLTTARHNNSEIYGKAQAELLHANSLLLSSHVISSQRKDNKVELAVQTPEGIKYICAKKVVIAIPPRLENLQPFSPTEAERSVFSRWINAGYYTCIVNNTGLPTMLVDNINPNNPFFALPSQPGTLMATPNGVPGLFNVYYVSPRGNAEYPFTLDEVKSRMVADLKRAQTVNQKTANFTQTNPEFVVCAAHQPFYLQVSSEDIDAGFYNRMNALQGQKSFFYTGAAFRAHDSSMIWDYNNQVLLPMLLKSLGG</sequence>
<feature type="chain" id="PRO_5004026550" description="Amine oxidase domain-containing protein" evidence="1">
    <location>
        <begin position="23"/>
        <end position="481"/>
    </location>
</feature>
<dbReference type="OrthoDB" id="68575at2759"/>
<dbReference type="Pfam" id="PF13450">
    <property type="entry name" value="NAD_binding_8"/>
    <property type="match status" value="1"/>
</dbReference>
<feature type="signal peptide" evidence="1">
    <location>
        <begin position="1"/>
        <end position="22"/>
    </location>
</feature>